<comment type="caution">
    <text evidence="1">The sequence shown here is derived from an EMBL/GenBank/DDBJ whole genome shotgun (WGS) entry which is preliminary data.</text>
</comment>
<evidence type="ECO:0000313" key="2">
    <source>
        <dbReference type="Proteomes" id="UP000617743"/>
    </source>
</evidence>
<dbReference type="Pfam" id="PF19397">
    <property type="entry name" value="DUF5972"/>
    <property type="match status" value="1"/>
</dbReference>
<sequence>MPRFIGTRKHRRTEYGKGVHEMRAYERPTLTAVGTFRATGLAPTEGPNGSSV</sequence>
<accession>A0ABQ2WW81</accession>
<protein>
    <submittedName>
        <fullName evidence="1">Uncharacterized protein</fullName>
    </submittedName>
</protein>
<dbReference type="RefSeq" id="WP_372487561.1">
    <property type="nucleotide sequence ID" value="NZ_BMWC01000001.1"/>
</dbReference>
<reference evidence="2" key="1">
    <citation type="journal article" date="2019" name="Int. J. Syst. Evol. Microbiol.">
        <title>The Global Catalogue of Microorganisms (GCM) 10K type strain sequencing project: providing services to taxonomists for standard genome sequencing and annotation.</title>
        <authorList>
            <consortium name="The Broad Institute Genomics Platform"/>
            <consortium name="The Broad Institute Genome Sequencing Center for Infectious Disease"/>
            <person name="Wu L."/>
            <person name="Ma J."/>
        </authorList>
    </citation>
    <scope>NUCLEOTIDE SEQUENCE [LARGE SCALE GENOMIC DNA]</scope>
    <source>
        <strain evidence="2">JCM 4866</strain>
    </source>
</reference>
<evidence type="ECO:0000313" key="1">
    <source>
        <dbReference type="EMBL" id="GGW79006.1"/>
    </source>
</evidence>
<name>A0ABQ2WW81_9ACTN</name>
<organism evidence="1 2">
    <name type="scientific">Streptomyces lomondensis</name>
    <dbReference type="NCBI Taxonomy" id="68229"/>
    <lineage>
        <taxon>Bacteria</taxon>
        <taxon>Bacillati</taxon>
        <taxon>Actinomycetota</taxon>
        <taxon>Actinomycetes</taxon>
        <taxon>Kitasatosporales</taxon>
        <taxon>Streptomycetaceae</taxon>
        <taxon>Streptomyces</taxon>
    </lineage>
</organism>
<keyword evidence="2" id="KW-1185">Reference proteome</keyword>
<dbReference type="InterPro" id="IPR046015">
    <property type="entry name" value="DUF5972"/>
</dbReference>
<dbReference type="EMBL" id="BMWC01000001">
    <property type="protein sequence ID" value="GGW79006.1"/>
    <property type="molecule type" value="Genomic_DNA"/>
</dbReference>
<dbReference type="Proteomes" id="UP000617743">
    <property type="component" value="Unassembled WGS sequence"/>
</dbReference>
<proteinExistence type="predicted"/>
<gene>
    <name evidence="1" type="ORF">GCM10010383_03090</name>
</gene>